<comment type="caution">
    <text evidence="2">The sequence shown here is derived from an EMBL/GenBank/DDBJ whole genome shotgun (WGS) entry which is preliminary data.</text>
</comment>
<keyword evidence="3" id="KW-1185">Reference proteome</keyword>
<dbReference type="RefSeq" id="WP_187560377.1">
    <property type="nucleotide sequence ID" value="NZ_JACGWS010000001.1"/>
</dbReference>
<sequence length="158" mass="18388">MQRIATPSVIEFSKYEIVDSLNNCAHFLFVEELIGPASTSIVPHEHIISAAVAVPSVDKNNYHNNIGLTYVKQGKMKLAYSSFSKHEKLFPDDWRTYRNRSLYYSIIQDIDKALDYFKKAVEKGFIDFEWYKKQDSFMNLTNNPRFQEILSMMKSKAT</sequence>
<proteinExistence type="predicted"/>
<dbReference type="InterPro" id="IPR011990">
    <property type="entry name" value="TPR-like_helical_dom_sf"/>
</dbReference>
<dbReference type="Pfam" id="PF13181">
    <property type="entry name" value="TPR_8"/>
    <property type="match status" value="2"/>
</dbReference>
<evidence type="ECO:0000313" key="2">
    <source>
        <dbReference type="EMBL" id="MBC8753340.1"/>
    </source>
</evidence>
<gene>
    <name evidence="2" type="ORF">H2O64_01575</name>
</gene>
<accession>A0ABR7Q455</accession>
<dbReference type="Gene3D" id="1.25.40.10">
    <property type="entry name" value="Tetratricopeptide repeat domain"/>
    <property type="match status" value="1"/>
</dbReference>
<dbReference type="Proteomes" id="UP000619238">
    <property type="component" value="Unassembled WGS sequence"/>
</dbReference>
<protein>
    <submittedName>
        <fullName evidence="2">Tetratricopeptide repeat protein</fullName>
    </submittedName>
</protein>
<reference evidence="2 3" key="1">
    <citation type="submission" date="2020-07" db="EMBL/GenBank/DDBJ databases">
        <title>Description of Kordia aestuariivivens sp. nov., isolated from a tidal flat.</title>
        <authorList>
            <person name="Park S."/>
            <person name="Yoon J.-H."/>
        </authorList>
    </citation>
    <scope>NUCLEOTIDE SEQUENCE [LARGE SCALE GENOMIC DNA]</scope>
    <source>
        <strain evidence="2 3">YSTF-M3</strain>
    </source>
</reference>
<feature type="repeat" description="TPR" evidence="1">
    <location>
        <begin position="60"/>
        <end position="93"/>
    </location>
</feature>
<dbReference type="InterPro" id="IPR019734">
    <property type="entry name" value="TPR_rpt"/>
</dbReference>
<keyword evidence="1" id="KW-0802">TPR repeat</keyword>
<evidence type="ECO:0000256" key="1">
    <source>
        <dbReference type="PROSITE-ProRule" id="PRU00339"/>
    </source>
</evidence>
<dbReference type="SMART" id="SM00028">
    <property type="entry name" value="TPR"/>
    <property type="match status" value="2"/>
</dbReference>
<name>A0ABR7Q455_9FLAO</name>
<organism evidence="2 3">
    <name type="scientific">Kordia aestuariivivens</name>
    <dbReference type="NCBI Taxonomy" id="2759037"/>
    <lineage>
        <taxon>Bacteria</taxon>
        <taxon>Pseudomonadati</taxon>
        <taxon>Bacteroidota</taxon>
        <taxon>Flavobacteriia</taxon>
        <taxon>Flavobacteriales</taxon>
        <taxon>Flavobacteriaceae</taxon>
        <taxon>Kordia</taxon>
    </lineage>
</organism>
<dbReference type="NCBIfam" id="NF047558">
    <property type="entry name" value="TPR_END_plus"/>
    <property type="match status" value="1"/>
</dbReference>
<evidence type="ECO:0000313" key="3">
    <source>
        <dbReference type="Proteomes" id="UP000619238"/>
    </source>
</evidence>
<dbReference type="EMBL" id="JACGWS010000001">
    <property type="protein sequence ID" value="MBC8753340.1"/>
    <property type="molecule type" value="Genomic_DNA"/>
</dbReference>
<dbReference type="SUPFAM" id="SSF48452">
    <property type="entry name" value="TPR-like"/>
    <property type="match status" value="1"/>
</dbReference>
<dbReference type="PROSITE" id="PS50005">
    <property type="entry name" value="TPR"/>
    <property type="match status" value="1"/>
</dbReference>